<name>A0A9P9IJJ0_9PLEO</name>
<feature type="binding site" evidence="3">
    <location>
        <position position="113"/>
    </location>
    <ligand>
        <name>FAD</name>
        <dbReference type="ChEBI" id="CHEBI:57692"/>
    </ligand>
</feature>
<dbReference type="PANTHER" id="PTHR11552:SF115">
    <property type="entry name" value="DEHYDROGENASE XPTC-RELATED"/>
    <property type="match status" value="1"/>
</dbReference>
<keyword evidence="3" id="KW-0274">FAD</keyword>
<dbReference type="GO" id="GO:0016614">
    <property type="term" value="F:oxidoreductase activity, acting on CH-OH group of donors"/>
    <property type="evidence" value="ECO:0007669"/>
    <property type="project" value="InterPro"/>
</dbReference>
<evidence type="ECO:0000256" key="1">
    <source>
        <dbReference type="ARBA" id="ARBA00010790"/>
    </source>
</evidence>
<dbReference type="GO" id="GO:0044550">
    <property type="term" value="P:secondary metabolite biosynthetic process"/>
    <property type="evidence" value="ECO:0007669"/>
    <property type="project" value="TreeGrafter"/>
</dbReference>
<feature type="chain" id="PRO_5040112079" evidence="4">
    <location>
        <begin position="29"/>
        <end position="620"/>
    </location>
</feature>
<dbReference type="AlphaFoldDB" id="A0A9P9IJJ0"/>
<dbReference type="Proteomes" id="UP000700596">
    <property type="component" value="Unassembled WGS sequence"/>
</dbReference>
<dbReference type="OrthoDB" id="269227at2759"/>
<comment type="similarity">
    <text evidence="1">Belongs to the GMC oxidoreductase family.</text>
</comment>
<keyword evidence="7" id="KW-1185">Reference proteome</keyword>
<reference evidence="6" key="1">
    <citation type="journal article" date="2021" name="Nat. Commun.">
        <title>Genetic determinants of endophytism in the Arabidopsis root mycobiome.</title>
        <authorList>
            <person name="Mesny F."/>
            <person name="Miyauchi S."/>
            <person name="Thiergart T."/>
            <person name="Pickel B."/>
            <person name="Atanasova L."/>
            <person name="Karlsson M."/>
            <person name="Huettel B."/>
            <person name="Barry K.W."/>
            <person name="Haridas S."/>
            <person name="Chen C."/>
            <person name="Bauer D."/>
            <person name="Andreopoulos W."/>
            <person name="Pangilinan J."/>
            <person name="LaButti K."/>
            <person name="Riley R."/>
            <person name="Lipzen A."/>
            <person name="Clum A."/>
            <person name="Drula E."/>
            <person name="Henrissat B."/>
            <person name="Kohler A."/>
            <person name="Grigoriev I.V."/>
            <person name="Martin F.M."/>
            <person name="Hacquard S."/>
        </authorList>
    </citation>
    <scope>NUCLEOTIDE SEQUENCE</scope>
    <source>
        <strain evidence="6">MPI-CAGE-CH-0243</strain>
    </source>
</reference>
<dbReference type="SUPFAM" id="SSF54373">
    <property type="entry name" value="FAD-linked reductases, C-terminal domain"/>
    <property type="match status" value="1"/>
</dbReference>
<feature type="signal peptide" evidence="4">
    <location>
        <begin position="1"/>
        <end position="28"/>
    </location>
</feature>
<evidence type="ECO:0000256" key="2">
    <source>
        <dbReference type="PIRSR" id="PIRSR000137-1"/>
    </source>
</evidence>
<organism evidence="6 7">
    <name type="scientific">Dendryphion nanum</name>
    <dbReference type="NCBI Taxonomy" id="256645"/>
    <lineage>
        <taxon>Eukaryota</taxon>
        <taxon>Fungi</taxon>
        <taxon>Dikarya</taxon>
        <taxon>Ascomycota</taxon>
        <taxon>Pezizomycotina</taxon>
        <taxon>Dothideomycetes</taxon>
        <taxon>Pleosporomycetidae</taxon>
        <taxon>Pleosporales</taxon>
        <taxon>Torulaceae</taxon>
        <taxon>Dendryphion</taxon>
    </lineage>
</organism>
<dbReference type="PROSITE" id="PS00624">
    <property type="entry name" value="GMC_OXRED_2"/>
    <property type="match status" value="1"/>
</dbReference>
<dbReference type="Pfam" id="PF00732">
    <property type="entry name" value="GMC_oxred_N"/>
    <property type="match status" value="1"/>
</dbReference>
<gene>
    <name evidence="6" type="ORF">B0J11DRAFT_343277</name>
</gene>
<protein>
    <submittedName>
        <fullName evidence="6">Choline dehydrogenase</fullName>
    </submittedName>
</protein>
<comment type="caution">
    <text evidence="6">The sequence shown here is derived from an EMBL/GenBank/DDBJ whole genome shotgun (WGS) entry which is preliminary data.</text>
</comment>
<evidence type="ECO:0000313" key="6">
    <source>
        <dbReference type="EMBL" id="KAH7122582.1"/>
    </source>
</evidence>
<evidence type="ECO:0000259" key="5">
    <source>
        <dbReference type="PROSITE" id="PS00624"/>
    </source>
</evidence>
<accession>A0A9P9IJJ0</accession>
<dbReference type="PANTHER" id="PTHR11552">
    <property type="entry name" value="GLUCOSE-METHANOL-CHOLINE GMC OXIDOREDUCTASE"/>
    <property type="match status" value="1"/>
</dbReference>
<dbReference type="Gene3D" id="3.30.560.10">
    <property type="entry name" value="Glucose Oxidase, domain 3"/>
    <property type="match status" value="1"/>
</dbReference>
<keyword evidence="4" id="KW-0732">Signal</keyword>
<dbReference type="InterPro" id="IPR036188">
    <property type="entry name" value="FAD/NAD-bd_sf"/>
</dbReference>
<evidence type="ECO:0000313" key="7">
    <source>
        <dbReference type="Proteomes" id="UP000700596"/>
    </source>
</evidence>
<keyword evidence="3" id="KW-0285">Flavoprotein</keyword>
<feature type="active site" description="Proton acceptor" evidence="2">
    <location>
        <position position="594"/>
    </location>
</feature>
<feature type="binding site" evidence="3">
    <location>
        <begin position="45"/>
        <end position="46"/>
    </location>
    <ligand>
        <name>FAD</name>
        <dbReference type="ChEBI" id="CHEBI:57692"/>
    </ligand>
</feature>
<feature type="active site" description="Proton donor" evidence="2">
    <location>
        <position position="551"/>
    </location>
</feature>
<dbReference type="SUPFAM" id="SSF51905">
    <property type="entry name" value="FAD/NAD(P)-binding domain"/>
    <property type="match status" value="1"/>
</dbReference>
<proteinExistence type="inferred from homology"/>
<dbReference type="InterPro" id="IPR012132">
    <property type="entry name" value="GMC_OxRdtase"/>
</dbReference>
<dbReference type="EMBL" id="JAGMWT010000009">
    <property type="protein sequence ID" value="KAH7122582.1"/>
    <property type="molecule type" value="Genomic_DNA"/>
</dbReference>
<dbReference type="InterPro" id="IPR000172">
    <property type="entry name" value="GMC_OxRdtase_N"/>
</dbReference>
<dbReference type="PIRSF" id="PIRSF000137">
    <property type="entry name" value="Alcohol_oxidase"/>
    <property type="match status" value="1"/>
</dbReference>
<dbReference type="GO" id="GO:0050660">
    <property type="term" value="F:flavin adenine dinucleotide binding"/>
    <property type="evidence" value="ECO:0007669"/>
    <property type="project" value="InterPro"/>
</dbReference>
<evidence type="ECO:0000256" key="3">
    <source>
        <dbReference type="PIRSR" id="PIRSR000137-2"/>
    </source>
</evidence>
<feature type="binding site" evidence="3">
    <location>
        <position position="263"/>
    </location>
    <ligand>
        <name>FAD</name>
        <dbReference type="ChEBI" id="CHEBI:57692"/>
    </ligand>
</feature>
<evidence type="ECO:0000256" key="4">
    <source>
        <dbReference type="SAM" id="SignalP"/>
    </source>
</evidence>
<feature type="domain" description="Glucose-methanol-choline oxidoreductase N-terminal" evidence="5">
    <location>
        <begin position="301"/>
        <end position="315"/>
    </location>
</feature>
<dbReference type="Gene3D" id="3.50.50.60">
    <property type="entry name" value="FAD/NAD(P)-binding domain"/>
    <property type="match status" value="1"/>
</dbReference>
<sequence length="620" mass="67377">MTLNMLSTTKLCAAALVVAGSLFSDVRAYEDKTTQYDYIIVGGGTSGLTVANRLTENGKKTVLVVELGDLSSDPSILIPIETYRSHPERMYNITSLPQAWLANRTSGVAAGAVVGGGSAVNGMFFDRGSAADYDAWEKLGNPGWGWDGILPYFRKSVTFTPPEPEIAKRYNYSWDIPSAYGGKGPVQVSFPNWQFPALSLFWKAWEQLGIKKQKDGANGNAFDTFQAPSALDPVTKTRSYARTAHYDPYKNRANYKLLTGYQVTEVRLDGDRAVGVNIVKRGTTGPKTAIKARKEVILAAGAIWTPWLLQRSGIGPKAVLKAAGIPVVKDVPGVGANFQDHPTIFGAWNLTNQPFPAPGIFFANETFMAEAKKEYEEKRSGPYTLARGNQAGFLPLKTVNPQWEKIIKDLLAQDAKAFLPASYDAKLIKGYIAQRNVTADLFRRTDNGVFEYPFSGGPVGGGSLQRTFSRGLVNIDPKNPLGPPLVDYQTGRNPIDIANAIAMVKYARIVMAQEALKELGPVELPPLANVTADAEIEKLLRQALMGPSFAHPSGTASMLPEEFGGVVRSDLRVYGFKGLSVVDASVIPLVPATHICTTVYAVAEKVSLFIHMLLGGLWEY</sequence>
<dbReference type="Pfam" id="PF05199">
    <property type="entry name" value="GMC_oxred_C"/>
    <property type="match status" value="1"/>
</dbReference>
<dbReference type="InterPro" id="IPR007867">
    <property type="entry name" value="GMC_OxRtase_C"/>
</dbReference>
<comment type="cofactor">
    <cofactor evidence="3">
        <name>FAD</name>
        <dbReference type="ChEBI" id="CHEBI:57692"/>
    </cofactor>
</comment>